<dbReference type="InterPro" id="IPR005254">
    <property type="entry name" value="Heme_biosyn_assoc_TPR_pro"/>
</dbReference>
<dbReference type="NCBIfam" id="TIGR00540">
    <property type="entry name" value="TPR_hemY_coli"/>
    <property type="match status" value="1"/>
</dbReference>
<dbReference type="Gene3D" id="1.25.40.10">
    <property type="entry name" value="Tetratricopeptide repeat domain"/>
    <property type="match status" value="2"/>
</dbReference>
<dbReference type="InterPro" id="IPR003754">
    <property type="entry name" value="4pyrrol_synth_uPrphyn_synth"/>
</dbReference>
<dbReference type="WBParaSite" id="L893_g7382.t1">
    <property type="protein sequence ID" value="L893_g7382.t1"/>
    <property type="gene ID" value="L893_g7382"/>
</dbReference>
<feature type="compositionally biased region" description="Polar residues" evidence="2">
    <location>
        <begin position="467"/>
        <end position="483"/>
    </location>
</feature>
<name>A0A1I8AMT2_9BILA</name>
<evidence type="ECO:0000313" key="5">
    <source>
        <dbReference type="WBParaSite" id="L893_g7382.t1"/>
    </source>
</evidence>
<dbReference type="AlphaFoldDB" id="A0A1I8AMT2"/>
<feature type="compositionally biased region" description="Polar residues" evidence="2">
    <location>
        <begin position="512"/>
        <end position="523"/>
    </location>
</feature>
<feature type="coiled-coil region" evidence="1">
    <location>
        <begin position="164"/>
        <end position="201"/>
    </location>
</feature>
<dbReference type="CDD" id="cd06578">
    <property type="entry name" value="HemD"/>
    <property type="match status" value="1"/>
</dbReference>
<feature type="domain" description="Tetrapyrrole biosynthesis uroporphyrinogen III synthase" evidence="3">
    <location>
        <begin position="1"/>
        <end position="123"/>
    </location>
</feature>
<keyword evidence="4" id="KW-1185">Reference proteome</keyword>
<dbReference type="UniPathway" id="UPA00251">
    <property type="reaction ID" value="UER00320"/>
</dbReference>
<feature type="compositionally biased region" description="Low complexity" evidence="2">
    <location>
        <begin position="893"/>
        <end position="903"/>
    </location>
</feature>
<accession>A0A1I8AMT2</accession>
<dbReference type="SUPFAM" id="SSF48452">
    <property type="entry name" value="TPR-like"/>
    <property type="match status" value="1"/>
</dbReference>
<evidence type="ECO:0000256" key="2">
    <source>
        <dbReference type="SAM" id="MobiDB-lite"/>
    </source>
</evidence>
<dbReference type="GO" id="GO:0016020">
    <property type="term" value="C:membrane"/>
    <property type="evidence" value="ECO:0007669"/>
    <property type="project" value="InterPro"/>
</dbReference>
<dbReference type="Pfam" id="PF04375">
    <property type="entry name" value="HemX"/>
    <property type="match status" value="1"/>
</dbReference>
<feature type="region of interest" description="Disordered" evidence="2">
    <location>
        <begin position="467"/>
        <end position="535"/>
    </location>
</feature>
<feature type="compositionally biased region" description="Basic and acidic residues" evidence="2">
    <location>
        <begin position="839"/>
        <end position="849"/>
    </location>
</feature>
<dbReference type="Proteomes" id="UP000095287">
    <property type="component" value="Unplaced"/>
</dbReference>
<dbReference type="PANTHER" id="PTHR38043:SF1">
    <property type="entry name" value="PROTEIN HEMX"/>
    <property type="match status" value="1"/>
</dbReference>
<feature type="region of interest" description="Disordered" evidence="2">
    <location>
        <begin position="874"/>
        <end position="931"/>
    </location>
</feature>
<feature type="region of interest" description="Disordered" evidence="2">
    <location>
        <begin position="839"/>
        <end position="861"/>
    </location>
</feature>
<evidence type="ECO:0000259" key="3">
    <source>
        <dbReference type="Pfam" id="PF02602"/>
    </source>
</evidence>
<reference evidence="5" key="1">
    <citation type="submission" date="2016-11" db="UniProtKB">
        <authorList>
            <consortium name="WormBaseParasite"/>
        </authorList>
    </citation>
    <scope>IDENTIFICATION</scope>
</reference>
<dbReference type="InterPro" id="IPR007470">
    <property type="entry name" value="HemX"/>
</dbReference>
<dbReference type="Pfam" id="PF13181">
    <property type="entry name" value="TPR_8"/>
    <property type="match status" value="1"/>
</dbReference>
<organism evidence="4 5">
    <name type="scientific">Steinernema glaseri</name>
    <dbReference type="NCBI Taxonomy" id="37863"/>
    <lineage>
        <taxon>Eukaryota</taxon>
        <taxon>Metazoa</taxon>
        <taxon>Ecdysozoa</taxon>
        <taxon>Nematoda</taxon>
        <taxon>Chromadorea</taxon>
        <taxon>Rhabditida</taxon>
        <taxon>Tylenchina</taxon>
        <taxon>Panagrolaimomorpha</taxon>
        <taxon>Strongyloidoidea</taxon>
        <taxon>Steinernematidae</taxon>
        <taxon>Steinernema</taxon>
    </lineage>
</organism>
<dbReference type="GO" id="GO:0006782">
    <property type="term" value="P:protoporphyrinogen IX biosynthetic process"/>
    <property type="evidence" value="ECO:0007669"/>
    <property type="project" value="UniProtKB-UniPathway"/>
</dbReference>
<evidence type="ECO:0000313" key="4">
    <source>
        <dbReference type="Proteomes" id="UP000095287"/>
    </source>
</evidence>
<dbReference type="Gene3D" id="3.40.50.10090">
    <property type="match status" value="1"/>
</dbReference>
<evidence type="ECO:0000256" key="1">
    <source>
        <dbReference type="SAM" id="Coils"/>
    </source>
</evidence>
<dbReference type="GO" id="GO:0004852">
    <property type="term" value="F:uroporphyrinogen-III synthase activity"/>
    <property type="evidence" value="ECO:0007669"/>
    <property type="project" value="InterPro"/>
</dbReference>
<proteinExistence type="predicted"/>
<dbReference type="PANTHER" id="PTHR38043">
    <property type="entry name" value="PROTEIN HEMX"/>
    <property type="match status" value="1"/>
</dbReference>
<dbReference type="InterPro" id="IPR011990">
    <property type="entry name" value="TPR-like_helical_dom_sf"/>
</dbReference>
<dbReference type="InterPro" id="IPR036108">
    <property type="entry name" value="4pyrrol_syn_uPrphyn_synt_sf"/>
</dbReference>
<dbReference type="InterPro" id="IPR019734">
    <property type="entry name" value="TPR_rpt"/>
</dbReference>
<sequence length="931" mass="102352">DSEALWTVLEPRLAQLERVLIVRGHSGREWLGQQLESHGIQVQRLAIYQRSPAQWSAEQGRQIRDSLQAGRLAVLLSSSQSADAIFANAQSLGLLDVWARCAYVVIHPRIEEHLQSLLLQAGIAAPPMVKRCTPDDDDIVAALMANSLLEKHKAELQAQLATNINTTEQARQTAQQALALAQRQSDKLAQLEKSFNDSTEQFHDLSQAFQTMTDSGSELVLLNDIDHLATIAQQQLMLGGNVANAIVSLEAAQAQLARANRVGLASLQQTLNGDLERLRAAATVDVASLSRQLDTLSRYVSEAPLLVPDDVAGGANTEALDLSSEAAAAPADLPDDAPWWERSWNTVEQWGSSAWRSVSHDLGQFVSIRRVDDAAALLMSPDQAARLRENLRLRIMAAQLAMMMNQSAVWQTELNAVATALEKRFDTQSNQVQQALRLTRQLQDTRIGARLPTVNNTLAAIESLRQAQAGRNQDNANDTTTEQGDTDHILSDPPQSTEPDNQEESAAPAAEQTESGTPAQTGMEQPAQAQGDGPERFRLWRGRRAQRRDQTLLETGWISILEGRYEQAEKDMMKLMSKTRSQSSKVVAEASAVASAELYLDQNRTEEAIELLQDLQDASSRHLHATRLLLRAYRQQGNAERVYELTRLLVRRSGIERQEALSHIEFAAAARLRAGGVEQFKALWSDLKSEEKILPGVALEAALIQEREGNYEDAGRILEPAIAASFDSRLLEAYAQCPPEYVGRRLAKAEEWLRSQPNNPVLLSTLGHLCLTSQLWGQGEHYLLRSLKIQGDLRNHALLGNLYDSLGRHDEAVSYWRKAASMAGTLPILAVSTALPAADTRHDPSHTDADSLPSQDDDDLPHYTYAASVVAEDLPDQGRPLPVVAEPVPPAATPSQDSLSSSSDLDDYFDTAPIPGVDLSQTSDRPRRSND</sequence>
<protein>
    <submittedName>
        <fullName evidence="5">Uroporphyrinogen-III synthase</fullName>
    </submittedName>
</protein>
<dbReference type="SUPFAM" id="SSF69618">
    <property type="entry name" value="HemD-like"/>
    <property type="match status" value="1"/>
</dbReference>
<keyword evidence="1" id="KW-0175">Coiled coil</keyword>
<dbReference type="Pfam" id="PF02602">
    <property type="entry name" value="HEM4"/>
    <property type="match status" value="1"/>
</dbReference>